<proteinExistence type="predicted"/>
<dbReference type="PANTHER" id="PTHR22602:SF0">
    <property type="entry name" value="TRANSFERASE CAF17, MITOCHONDRIAL-RELATED"/>
    <property type="match status" value="1"/>
</dbReference>
<dbReference type="Proteomes" id="UP000594454">
    <property type="component" value="Chromosome 3"/>
</dbReference>
<dbReference type="InParanoid" id="A0A7R8YUB8"/>
<keyword evidence="3" id="KW-0496">Mitochondrion</keyword>
<evidence type="ECO:0000259" key="4">
    <source>
        <dbReference type="Pfam" id="PF25455"/>
    </source>
</evidence>
<gene>
    <name evidence="5" type="ORF">HERILL_LOCUS8049</name>
</gene>
<dbReference type="InterPro" id="IPR017703">
    <property type="entry name" value="YgfZ/GCV_T_CS"/>
</dbReference>
<evidence type="ECO:0000313" key="6">
    <source>
        <dbReference type="Proteomes" id="UP000594454"/>
    </source>
</evidence>
<evidence type="ECO:0000313" key="5">
    <source>
        <dbReference type="EMBL" id="CAD7085189.1"/>
    </source>
</evidence>
<dbReference type="PANTHER" id="PTHR22602">
    <property type="entry name" value="TRANSFERASE CAF17, MITOCHONDRIAL-RELATED"/>
    <property type="match status" value="1"/>
</dbReference>
<dbReference type="FunCoup" id="A0A7R8YUB8">
    <property type="interactions" value="676"/>
</dbReference>
<evidence type="ECO:0000256" key="1">
    <source>
        <dbReference type="ARBA" id="ARBA00004173"/>
    </source>
</evidence>
<dbReference type="GO" id="GO:0005759">
    <property type="term" value="C:mitochondrial matrix"/>
    <property type="evidence" value="ECO:0007669"/>
    <property type="project" value="TreeGrafter"/>
</dbReference>
<protein>
    <recommendedName>
        <fullName evidence="4">CAF17 C-terminal domain-containing protein</fullName>
    </recommendedName>
</protein>
<dbReference type="GO" id="GO:0016226">
    <property type="term" value="P:iron-sulfur cluster assembly"/>
    <property type="evidence" value="ECO:0007669"/>
    <property type="project" value="TreeGrafter"/>
</dbReference>
<dbReference type="InterPro" id="IPR057460">
    <property type="entry name" value="CAF17_C"/>
</dbReference>
<feature type="domain" description="CAF17 C-terminal" evidence="4">
    <location>
        <begin position="246"/>
        <end position="317"/>
    </location>
</feature>
<keyword evidence="6" id="KW-1185">Reference proteome</keyword>
<dbReference type="SUPFAM" id="SSF103025">
    <property type="entry name" value="Folate-binding domain"/>
    <property type="match status" value="1"/>
</dbReference>
<dbReference type="Gene3D" id="3.30.1360.120">
    <property type="entry name" value="Probable tRNA modification gtpase trme, domain 1"/>
    <property type="match status" value="1"/>
</dbReference>
<dbReference type="Pfam" id="PF25455">
    <property type="entry name" value="Beta-barrel_CAF17_C"/>
    <property type="match status" value="1"/>
</dbReference>
<dbReference type="EMBL" id="LR899011">
    <property type="protein sequence ID" value="CAD7085189.1"/>
    <property type="molecule type" value="Genomic_DNA"/>
</dbReference>
<dbReference type="NCBIfam" id="TIGR03317">
    <property type="entry name" value="ygfZ_signature"/>
    <property type="match status" value="1"/>
</dbReference>
<dbReference type="OrthoDB" id="191995at2759"/>
<accession>A0A7R8YUB8</accession>
<sequence length="334" mass="37029">MSTGATTHVAQSLQIEQLRERALIRIVGDEIRPFLQGLVTNDIEHLQRNSSAVYAMFLNKGGRMLCDSIIYRSQHENTFFLECDVKSVDDLVRHLKLFRVRRKIAVDSVNADYSVYVVHGGLKNAEVNEAVFPKKTAEPSVDKDIVLCQDPRLKYLGTRVVVPNKYSPHTIQKFFPDNELLPADPGNDYVSLRYKLGVGEGVGDHPPLKAFPIESNGDYLHGISFHKGCYLGQELTARTYHTGVIRKRLMPITISDPSTASDRESDIKTSKGATVGKLRGQKNGFGLALMRIEKIADSGSLTLNGSVCTVSRPFWWPGALPKTKAEAATAETQT</sequence>
<evidence type="ECO:0000256" key="3">
    <source>
        <dbReference type="ARBA" id="ARBA00023128"/>
    </source>
</evidence>
<evidence type="ECO:0000256" key="2">
    <source>
        <dbReference type="ARBA" id="ARBA00022946"/>
    </source>
</evidence>
<dbReference type="InterPro" id="IPR045179">
    <property type="entry name" value="YgfZ/GcvT"/>
</dbReference>
<comment type="subcellular location">
    <subcellularLocation>
        <location evidence="1">Mitochondrion</location>
    </subcellularLocation>
</comment>
<reference evidence="5 6" key="1">
    <citation type="submission" date="2020-11" db="EMBL/GenBank/DDBJ databases">
        <authorList>
            <person name="Wallbank WR R."/>
            <person name="Pardo Diaz C."/>
            <person name="Kozak K."/>
            <person name="Martin S."/>
            <person name="Jiggins C."/>
            <person name="Moest M."/>
            <person name="Warren A I."/>
            <person name="Generalovic N T."/>
            <person name="Byers J.R.P. K."/>
            <person name="Montejo-Kovacevich G."/>
            <person name="Yen C E."/>
        </authorList>
    </citation>
    <scope>NUCLEOTIDE SEQUENCE [LARGE SCALE GENOMIC DNA]</scope>
</reference>
<dbReference type="InterPro" id="IPR027266">
    <property type="entry name" value="TrmE/GcvT-like"/>
</dbReference>
<dbReference type="AlphaFoldDB" id="A0A7R8YUB8"/>
<name>A0A7R8YUB8_HERIL</name>
<organism evidence="5 6">
    <name type="scientific">Hermetia illucens</name>
    <name type="common">Black soldier fly</name>
    <dbReference type="NCBI Taxonomy" id="343691"/>
    <lineage>
        <taxon>Eukaryota</taxon>
        <taxon>Metazoa</taxon>
        <taxon>Ecdysozoa</taxon>
        <taxon>Arthropoda</taxon>
        <taxon>Hexapoda</taxon>
        <taxon>Insecta</taxon>
        <taxon>Pterygota</taxon>
        <taxon>Neoptera</taxon>
        <taxon>Endopterygota</taxon>
        <taxon>Diptera</taxon>
        <taxon>Brachycera</taxon>
        <taxon>Stratiomyomorpha</taxon>
        <taxon>Stratiomyidae</taxon>
        <taxon>Hermetiinae</taxon>
        <taxon>Hermetia</taxon>
    </lineage>
</organism>
<keyword evidence="2" id="KW-0809">Transit peptide</keyword>